<feature type="transmembrane region" description="Helical" evidence="1">
    <location>
        <begin position="99"/>
        <end position="121"/>
    </location>
</feature>
<dbReference type="InterPro" id="IPR010787">
    <property type="entry name" value="DUF1385"/>
</dbReference>
<evidence type="ECO:0000313" key="3">
    <source>
        <dbReference type="Proteomes" id="UP001594288"/>
    </source>
</evidence>
<feature type="transmembrane region" description="Helical" evidence="1">
    <location>
        <begin position="133"/>
        <end position="153"/>
    </location>
</feature>
<gene>
    <name evidence="2" type="ORF">ACFL2Z_04105</name>
</gene>
<comment type="caution">
    <text evidence="2">The sequence shown here is derived from an EMBL/GenBank/DDBJ whole genome shotgun (WGS) entry which is preliminary data.</text>
</comment>
<dbReference type="PANTHER" id="PTHR42867">
    <property type="entry name" value="MEMBRANE PROTEIN-RELATED"/>
    <property type="match status" value="1"/>
</dbReference>
<dbReference type="EMBL" id="JBHPEI010000064">
    <property type="protein sequence ID" value="MFC1800079.1"/>
    <property type="molecule type" value="Genomic_DNA"/>
</dbReference>
<name>A0ABV6YPT7_UNCEI</name>
<protein>
    <submittedName>
        <fullName evidence="2">DUF1385 domain-containing protein</fullName>
    </submittedName>
</protein>
<dbReference type="PANTHER" id="PTHR42867:SF1">
    <property type="entry name" value="MEMBRANE PROTEIN-RELATED"/>
    <property type="match status" value="1"/>
</dbReference>
<keyword evidence="1" id="KW-1133">Transmembrane helix</keyword>
<feature type="transmembrane region" description="Helical" evidence="1">
    <location>
        <begin position="199"/>
        <end position="218"/>
    </location>
</feature>
<dbReference type="Proteomes" id="UP001594288">
    <property type="component" value="Unassembled WGS sequence"/>
</dbReference>
<reference evidence="2 3" key="1">
    <citation type="submission" date="2024-09" db="EMBL/GenBank/DDBJ databases">
        <authorList>
            <person name="D'Angelo T."/>
        </authorList>
    </citation>
    <scope>NUCLEOTIDE SEQUENCE [LARGE SCALE GENOMIC DNA]</scope>
    <source>
        <strain evidence="2">SAG AM-311-F02</strain>
    </source>
</reference>
<organism evidence="2 3">
    <name type="scientific">Eiseniibacteriota bacterium</name>
    <dbReference type="NCBI Taxonomy" id="2212470"/>
    <lineage>
        <taxon>Bacteria</taxon>
        <taxon>Candidatus Eiseniibacteriota</taxon>
    </lineage>
</organism>
<keyword evidence="1" id="KW-0472">Membrane</keyword>
<keyword evidence="3" id="KW-1185">Reference proteome</keyword>
<evidence type="ECO:0000313" key="2">
    <source>
        <dbReference type="EMBL" id="MFC1800079.1"/>
    </source>
</evidence>
<accession>A0ABV6YPT7</accession>
<evidence type="ECO:0000256" key="1">
    <source>
        <dbReference type="SAM" id="Phobius"/>
    </source>
</evidence>
<keyword evidence="1" id="KW-0812">Transmembrane</keyword>
<dbReference type="Pfam" id="PF07136">
    <property type="entry name" value="DUF1385"/>
    <property type="match status" value="1"/>
</dbReference>
<sequence>MGKNEPTVGGQAVIEGVMMKSPDRIATSVRRTNGEIESRVRPYVSLSRKQKVLGIPVLRGAVNLFEQLFIGIGALTYSAEVVSAGEEEVTEKKDWKTSLWTGLTVVLALGVGMLLFFWLPMVIANLVGVKGSVLFNIVDGAIRLGIFFAYLLALSTWKEMRRVFEYHGAEHMSIHAFEAGIELTVKNVRKYTTRHARCGTSFLLVVMVVSVIVFIFMGRPETLLHRLRRLLAVPLIAGLSYEIIRFAGKHQGGALMRIVTAPGLLLQKFTTREPSDDQIEVALEALKHATGMKAAGEAAGTATGAEVATQDAGSN</sequence>
<proteinExistence type="predicted"/>